<proteinExistence type="predicted"/>
<name>A0A0P7BR83_9BACT</name>
<dbReference type="RefSeq" id="WP_055144130.1">
    <property type="nucleotide sequence ID" value="NZ_JXSZ01000005.1"/>
</dbReference>
<keyword evidence="3" id="KW-1185">Reference proteome</keyword>
<protein>
    <recommendedName>
        <fullName evidence="1">GIY-YIG domain-containing protein</fullName>
    </recommendedName>
</protein>
<dbReference type="AlphaFoldDB" id="A0A0P7BR83"/>
<dbReference type="EMBL" id="LGTQ01000005">
    <property type="protein sequence ID" value="KPM49751.1"/>
    <property type="molecule type" value="Genomic_DNA"/>
</dbReference>
<dbReference type="Pfam" id="PF01541">
    <property type="entry name" value="GIY-YIG"/>
    <property type="match status" value="1"/>
</dbReference>
<accession>A0A0P7BR83</accession>
<dbReference type="OrthoDB" id="1495241at2"/>
<reference evidence="2 3" key="1">
    <citation type="submission" date="2015-07" db="EMBL/GenBank/DDBJ databases">
        <title>The draft genome sequence of Leadbetterella sp. JN14-9.</title>
        <authorList>
            <person name="Liu Y."/>
            <person name="Du J."/>
            <person name="Shao Z."/>
        </authorList>
    </citation>
    <scope>NUCLEOTIDE SEQUENCE [LARGE SCALE GENOMIC DNA]</scope>
    <source>
        <strain evidence="2 3">JN14-9</strain>
    </source>
</reference>
<dbReference type="InterPro" id="IPR000305">
    <property type="entry name" value="GIY-YIG_endonuc"/>
</dbReference>
<sequence length="99" mass="11942">MRDICCYILWSDMLMKFYTGACQFSLKDRIEKHNNGFYRGQHFSKQANDWRLFLKIEAIDYSHTIRIEQKVKSMKSSINIRNLKKYPELVENLKDSTRN</sequence>
<evidence type="ECO:0000313" key="3">
    <source>
        <dbReference type="Proteomes" id="UP000050454"/>
    </source>
</evidence>
<dbReference type="InterPro" id="IPR035901">
    <property type="entry name" value="GIY-YIG_endonuc_sf"/>
</dbReference>
<comment type="caution">
    <text evidence="2">The sequence shown here is derived from an EMBL/GenBank/DDBJ whole genome shotgun (WGS) entry which is preliminary data.</text>
</comment>
<feature type="domain" description="GIY-YIG" evidence="1">
    <location>
        <begin position="5"/>
        <end position="77"/>
    </location>
</feature>
<dbReference type="Gene3D" id="3.40.1440.10">
    <property type="entry name" value="GIY-YIG endonuclease"/>
    <property type="match status" value="1"/>
</dbReference>
<organism evidence="2 3">
    <name type="scientific">Jiulongibacter sediminis</name>
    <dbReference type="NCBI Taxonomy" id="1605367"/>
    <lineage>
        <taxon>Bacteria</taxon>
        <taxon>Pseudomonadati</taxon>
        <taxon>Bacteroidota</taxon>
        <taxon>Cytophagia</taxon>
        <taxon>Cytophagales</taxon>
        <taxon>Leadbetterellaceae</taxon>
        <taxon>Jiulongibacter</taxon>
    </lineage>
</organism>
<evidence type="ECO:0000259" key="1">
    <source>
        <dbReference type="Pfam" id="PF01541"/>
    </source>
</evidence>
<gene>
    <name evidence="2" type="ORF">AFM12_03995</name>
</gene>
<dbReference type="Proteomes" id="UP000050454">
    <property type="component" value="Unassembled WGS sequence"/>
</dbReference>
<evidence type="ECO:0000313" key="2">
    <source>
        <dbReference type="EMBL" id="KPM49751.1"/>
    </source>
</evidence>